<dbReference type="AlphaFoldDB" id="A0A9Q0YMV2"/>
<feature type="transmembrane region" description="Helical" evidence="2">
    <location>
        <begin position="232"/>
        <end position="256"/>
    </location>
</feature>
<feature type="domain" description="EamA" evidence="3">
    <location>
        <begin position="21"/>
        <end position="153"/>
    </location>
</feature>
<feature type="transmembrane region" description="Helical" evidence="2">
    <location>
        <begin position="168"/>
        <end position="190"/>
    </location>
</feature>
<feature type="transmembrane region" description="Helical" evidence="2">
    <location>
        <begin position="202"/>
        <end position="226"/>
    </location>
</feature>
<feature type="compositionally biased region" description="Basic and acidic residues" evidence="1">
    <location>
        <begin position="317"/>
        <end position="328"/>
    </location>
</feature>
<evidence type="ECO:0000313" key="5">
    <source>
        <dbReference type="Proteomes" id="UP001152320"/>
    </source>
</evidence>
<comment type="caution">
    <text evidence="4">The sequence shown here is derived from an EMBL/GenBank/DDBJ whole genome shotgun (WGS) entry which is preliminary data.</text>
</comment>
<keyword evidence="2" id="KW-0812">Transmembrane</keyword>
<dbReference type="Proteomes" id="UP001152320">
    <property type="component" value="Chromosome 19"/>
</dbReference>
<feature type="transmembrane region" description="Helical" evidence="2">
    <location>
        <begin position="289"/>
        <end position="308"/>
    </location>
</feature>
<keyword evidence="5" id="KW-1185">Reference proteome</keyword>
<proteinExistence type="predicted"/>
<feature type="transmembrane region" description="Helical" evidence="2">
    <location>
        <begin position="112"/>
        <end position="130"/>
    </location>
</feature>
<feature type="transmembrane region" description="Helical" evidence="2">
    <location>
        <begin position="50"/>
        <end position="70"/>
    </location>
</feature>
<evidence type="ECO:0000256" key="1">
    <source>
        <dbReference type="SAM" id="MobiDB-lite"/>
    </source>
</evidence>
<dbReference type="InterPro" id="IPR037185">
    <property type="entry name" value="EmrE-like"/>
</dbReference>
<organism evidence="4 5">
    <name type="scientific">Holothuria leucospilota</name>
    <name type="common">Black long sea cucumber</name>
    <name type="synonym">Mertensiothuria leucospilota</name>
    <dbReference type="NCBI Taxonomy" id="206669"/>
    <lineage>
        <taxon>Eukaryota</taxon>
        <taxon>Metazoa</taxon>
        <taxon>Echinodermata</taxon>
        <taxon>Eleutherozoa</taxon>
        <taxon>Echinozoa</taxon>
        <taxon>Holothuroidea</taxon>
        <taxon>Aspidochirotacea</taxon>
        <taxon>Aspidochirotida</taxon>
        <taxon>Holothuriidae</taxon>
        <taxon>Holothuria</taxon>
    </lineage>
</organism>
<name>A0A9Q0YMV2_HOLLE</name>
<feature type="region of interest" description="Disordered" evidence="1">
    <location>
        <begin position="317"/>
        <end position="338"/>
    </location>
</feature>
<protein>
    <submittedName>
        <fullName evidence="4">Solute carrier family 35 member G1</fullName>
    </submittedName>
</protein>
<feature type="transmembrane region" description="Helical" evidence="2">
    <location>
        <begin position="139"/>
        <end position="156"/>
    </location>
</feature>
<dbReference type="Pfam" id="PF00892">
    <property type="entry name" value="EamA"/>
    <property type="match status" value="1"/>
</dbReference>
<feature type="transmembrane region" description="Helical" evidence="2">
    <location>
        <begin position="20"/>
        <end position="44"/>
    </location>
</feature>
<feature type="transmembrane region" description="Helical" evidence="2">
    <location>
        <begin position="82"/>
        <end position="106"/>
    </location>
</feature>
<gene>
    <name evidence="4" type="ORF">HOLleu_35966</name>
</gene>
<evidence type="ECO:0000313" key="4">
    <source>
        <dbReference type="EMBL" id="KAJ8023504.1"/>
    </source>
</evidence>
<sequence length="338" mass="37010">MESDRTGSFFALEKNVRDRLLGILFSLLCTISFSTEDVLLYVLVKDFHPCLILLFNSTVSFTLCILLDLTLKPQRPTTIKQFLLVIILGGLNCIGQVATATAIFAIGPGSAVSLLFTSPIFTTAYSVLFLRTKLQVKDVFFAICSTFGVSLLTRYLTLIEDQALTDIFLVVFGSAIAIVGAMAFAGTLIVGRKVAYFETHSLVIILSYSFQYSIVAIVLCSAFNAWQTPKTLPSLVLLLGTGLTTFGGMLFGYLAVCYEKPTVVAVLLTTEVIMTFIGQFAILNFPFHWTVTVGSALILFSCVGILLFQSHDDEDNYNEHGHDDESGHIVKPSNSLQN</sequence>
<dbReference type="PANTHER" id="PTHR22911">
    <property type="entry name" value="ACYL-MALONYL CONDENSING ENZYME-RELATED"/>
    <property type="match status" value="1"/>
</dbReference>
<feature type="transmembrane region" description="Helical" evidence="2">
    <location>
        <begin position="263"/>
        <end position="283"/>
    </location>
</feature>
<dbReference type="GO" id="GO:0016020">
    <property type="term" value="C:membrane"/>
    <property type="evidence" value="ECO:0007669"/>
    <property type="project" value="InterPro"/>
</dbReference>
<dbReference type="InterPro" id="IPR000620">
    <property type="entry name" value="EamA_dom"/>
</dbReference>
<dbReference type="EMBL" id="JAIZAY010000019">
    <property type="protein sequence ID" value="KAJ8023504.1"/>
    <property type="molecule type" value="Genomic_DNA"/>
</dbReference>
<reference evidence="4" key="1">
    <citation type="submission" date="2021-10" db="EMBL/GenBank/DDBJ databases">
        <title>Tropical sea cucumber genome reveals ecological adaptation and Cuvierian tubules defense mechanism.</title>
        <authorList>
            <person name="Chen T."/>
        </authorList>
    </citation>
    <scope>NUCLEOTIDE SEQUENCE</scope>
    <source>
        <strain evidence="4">Nanhai2018</strain>
        <tissue evidence="4">Muscle</tissue>
    </source>
</reference>
<keyword evidence="2" id="KW-1133">Transmembrane helix</keyword>
<evidence type="ECO:0000256" key="2">
    <source>
        <dbReference type="SAM" id="Phobius"/>
    </source>
</evidence>
<accession>A0A9Q0YMV2</accession>
<evidence type="ECO:0000259" key="3">
    <source>
        <dbReference type="Pfam" id="PF00892"/>
    </source>
</evidence>
<dbReference type="OrthoDB" id="306876at2759"/>
<dbReference type="SUPFAM" id="SSF103481">
    <property type="entry name" value="Multidrug resistance efflux transporter EmrE"/>
    <property type="match status" value="2"/>
</dbReference>
<keyword evidence="2" id="KW-0472">Membrane</keyword>